<feature type="compositionally biased region" description="Pro residues" evidence="7">
    <location>
        <begin position="14"/>
        <end position="24"/>
    </location>
</feature>
<evidence type="ECO:0000256" key="6">
    <source>
        <dbReference type="ARBA" id="ARBA00023242"/>
    </source>
</evidence>
<evidence type="ECO:0000313" key="8">
    <source>
        <dbReference type="EMBL" id="CAI4215137.1"/>
    </source>
</evidence>
<sequence>MSIREEIFESLPSPRRPPSAPLPPRSFFPNLLPAISTLIPPQSESKEPLNAIDLSRYEEQDSLTSDASLPTALNSLSRAYASAAYLSGRSASLGLLDAHGKNAWLIANWQLESYLATLEAELTTAKSSVDRLALERRRAQDQVSGQMRSLEEAWKKGIARTLETEVAVEELKREIRDRMRAQGDAMDVA</sequence>
<dbReference type="Proteomes" id="UP000838763">
    <property type="component" value="Unassembled WGS sequence"/>
</dbReference>
<evidence type="ECO:0000256" key="5">
    <source>
        <dbReference type="ARBA" id="ARBA00023187"/>
    </source>
</evidence>
<dbReference type="GO" id="GO:0006397">
    <property type="term" value="P:mRNA processing"/>
    <property type="evidence" value="ECO:0007669"/>
    <property type="project" value="UniProtKB-KW"/>
</dbReference>
<dbReference type="Pfam" id="PF05700">
    <property type="entry name" value="BCAS2"/>
    <property type="match status" value="1"/>
</dbReference>
<evidence type="ECO:0000313" key="9">
    <source>
        <dbReference type="Proteomes" id="UP000838763"/>
    </source>
</evidence>
<evidence type="ECO:0000256" key="2">
    <source>
        <dbReference type="ARBA" id="ARBA00010788"/>
    </source>
</evidence>
<reference evidence="8" key="1">
    <citation type="submission" date="2022-11" db="EMBL/GenBank/DDBJ databases">
        <authorList>
            <person name="Scott C."/>
            <person name="Bruce N."/>
        </authorList>
    </citation>
    <scope>NUCLEOTIDE SEQUENCE</scope>
</reference>
<dbReference type="InterPro" id="IPR008409">
    <property type="entry name" value="SPF27"/>
</dbReference>
<evidence type="ECO:0008006" key="10">
    <source>
        <dbReference type="Google" id="ProtNLM"/>
    </source>
</evidence>
<keyword evidence="6" id="KW-0539">Nucleus</keyword>
<accession>A0A9P1M9E7</accession>
<keyword evidence="4" id="KW-0747">Spliceosome</keyword>
<protein>
    <recommendedName>
        <fullName evidence="10">Pre-mRNA-splicing factor SPF27</fullName>
    </recommendedName>
</protein>
<dbReference type="GO" id="GO:0071011">
    <property type="term" value="C:precatalytic spliceosome"/>
    <property type="evidence" value="ECO:0007669"/>
    <property type="project" value="TreeGrafter"/>
</dbReference>
<keyword evidence="3" id="KW-0507">mRNA processing</keyword>
<dbReference type="PANTHER" id="PTHR13296">
    <property type="entry name" value="BCAS2 PROTEIN"/>
    <property type="match status" value="1"/>
</dbReference>
<evidence type="ECO:0000256" key="1">
    <source>
        <dbReference type="ARBA" id="ARBA00004123"/>
    </source>
</evidence>
<organism evidence="8 9">
    <name type="scientific">Parascedosporium putredinis</name>
    <dbReference type="NCBI Taxonomy" id="1442378"/>
    <lineage>
        <taxon>Eukaryota</taxon>
        <taxon>Fungi</taxon>
        <taxon>Dikarya</taxon>
        <taxon>Ascomycota</taxon>
        <taxon>Pezizomycotina</taxon>
        <taxon>Sordariomycetes</taxon>
        <taxon>Hypocreomycetidae</taxon>
        <taxon>Microascales</taxon>
        <taxon>Microascaceae</taxon>
        <taxon>Parascedosporium</taxon>
    </lineage>
</organism>
<comment type="caution">
    <text evidence="8">The sequence shown here is derived from an EMBL/GenBank/DDBJ whole genome shotgun (WGS) entry which is preliminary data.</text>
</comment>
<dbReference type="OrthoDB" id="205794at2759"/>
<dbReference type="GO" id="GO:0000974">
    <property type="term" value="C:Prp19 complex"/>
    <property type="evidence" value="ECO:0007669"/>
    <property type="project" value="TreeGrafter"/>
</dbReference>
<evidence type="ECO:0000256" key="4">
    <source>
        <dbReference type="ARBA" id="ARBA00022728"/>
    </source>
</evidence>
<dbReference type="AlphaFoldDB" id="A0A9P1M9E7"/>
<proteinExistence type="inferred from homology"/>
<keyword evidence="5" id="KW-0508">mRNA splicing</keyword>
<dbReference type="EMBL" id="CALLCH030000012">
    <property type="protein sequence ID" value="CAI4215137.1"/>
    <property type="molecule type" value="Genomic_DNA"/>
</dbReference>
<name>A0A9P1M9E7_9PEZI</name>
<keyword evidence="9" id="KW-1185">Reference proteome</keyword>
<dbReference type="GO" id="GO:0008380">
    <property type="term" value="P:RNA splicing"/>
    <property type="evidence" value="ECO:0007669"/>
    <property type="project" value="UniProtKB-KW"/>
</dbReference>
<evidence type="ECO:0000256" key="7">
    <source>
        <dbReference type="SAM" id="MobiDB-lite"/>
    </source>
</evidence>
<feature type="region of interest" description="Disordered" evidence="7">
    <location>
        <begin position="1"/>
        <end position="24"/>
    </location>
</feature>
<dbReference type="PANTHER" id="PTHR13296:SF0">
    <property type="entry name" value="PRE-MRNA-SPLICING FACTOR SPF27"/>
    <property type="match status" value="1"/>
</dbReference>
<dbReference type="GO" id="GO:0071013">
    <property type="term" value="C:catalytic step 2 spliceosome"/>
    <property type="evidence" value="ECO:0007669"/>
    <property type="project" value="TreeGrafter"/>
</dbReference>
<comment type="similarity">
    <text evidence="2">Belongs to the SPF27 family.</text>
</comment>
<comment type="subcellular location">
    <subcellularLocation>
        <location evidence="1">Nucleus</location>
    </subcellularLocation>
</comment>
<evidence type="ECO:0000256" key="3">
    <source>
        <dbReference type="ARBA" id="ARBA00022664"/>
    </source>
</evidence>
<gene>
    <name evidence="8" type="ORF">PPNO1_LOCUS4859</name>
</gene>